<dbReference type="SUPFAM" id="SSF53955">
    <property type="entry name" value="Lysozyme-like"/>
    <property type="match status" value="1"/>
</dbReference>
<evidence type="ECO:0000313" key="5">
    <source>
        <dbReference type="Proteomes" id="UP000004477"/>
    </source>
</evidence>
<accession>D1P9M6</accession>
<dbReference type="CAZy" id="GH23">
    <property type="family name" value="Glycoside Hydrolase Family 23"/>
</dbReference>
<feature type="compositionally biased region" description="Acidic residues" evidence="2">
    <location>
        <begin position="50"/>
        <end position="59"/>
    </location>
</feature>
<evidence type="ECO:0000256" key="2">
    <source>
        <dbReference type="SAM" id="MobiDB-lite"/>
    </source>
</evidence>
<comment type="caution">
    <text evidence="4">The sequence shown here is derived from an EMBL/GenBank/DDBJ whole genome shotgun (WGS) entry which is preliminary data.</text>
</comment>
<dbReference type="PaxDb" id="537011-PREVCOP_03909"/>
<dbReference type="HOGENOM" id="CLU_027494_2_1_10"/>
<gene>
    <name evidence="4" type="ORF">PREVCOP_03909</name>
</gene>
<protein>
    <submittedName>
        <fullName evidence="4">Transglycosylase SLT domain protein</fullName>
    </submittedName>
</protein>
<dbReference type="PANTHER" id="PTHR37423:SF2">
    <property type="entry name" value="MEMBRANE-BOUND LYTIC MUREIN TRANSGLYCOSYLASE C"/>
    <property type="match status" value="1"/>
</dbReference>
<feature type="region of interest" description="Disordered" evidence="2">
    <location>
        <begin position="40"/>
        <end position="71"/>
    </location>
</feature>
<organism evidence="4 5">
    <name type="scientific">Segatella copri DSM 18205</name>
    <dbReference type="NCBI Taxonomy" id="537011"/>
    <lineage>
        <taxon>Bacteria</taxon>
        <taxon>Pseudomonadati</taxon>
        <taxon>Bacteroidota</taxon>
        <taxon>Bacteroidia</taxon>
        <taxon>Bacteroidales</taxon>
        <taxon>Prevotellaceae</taxon>
        <taxon>Segatella</taxon>
    </lineage>
</organism>
<dbReference type="Gene3D" id="1.10.530.10">
    <property type="match status" value="1"/>
</dbReference>
<dbReference type="STRING" id="537011.PREVCOP_03909"/>
<dbReference type="Pfam" id="PF01464">
    <property type="entry name" value="SLT"/>
    <property type="match status" value="1"/>
</dbReference>
<dbReference type="SUPFAM" id="SSF53850">
    <property type="entry name" value="Periplasmic binding protein-like II"/>
    <property type="match status" value="1"/>
</dbReference>
<dbReference type="EMBL" id="ACBX02000005">
    <property type="protein sequence ID" value="EFB36531.1"/>
    <property type="molecule type" value="Genomic_DNA"/>
</dbReference>
<feature type="domain" description="Transglycosylase SLT" evidence="3">
    <location>
        <begin position="230"/>
        <end position="344"/>
    </location>
</feature>
<evidence type="ECO:0000259" key="3">
    <source>
        <dbReference type="Pfam" id="PF01464"/>
    </source>
</evidence>
<dbReference type="PROSITE" id="PS51257">
    <property type="entry name" value="PROKAR_LIPOPROTEIN"/>
    <property type="match status" value="1"/>
</dbReference>
<reference evidence="4" key="1">
    <citation type="submission" date="2009-11" db="EMBL/GenBank/DDBJ databases">
        <authorList>
            <person name="Weinstock G."/>
            <person name="Sodergren E."/>
            <person name="Clifton S."/>
            <person name="Fulton L."/>
            <person name="Fulton B."/>
            <person name="Courtney L."/>
            <person name="Fronick C."/>
            <person name="Harrison M."/>
            <person name="Strong C."/>
            <person name="Farmer C."/>
            <person name="Delahaunty K."/>
            <person name="Markovic C."/>
            <person name="Hall O."/>
            <person name="Minx P."/>
            <person name="Tomlinson C."/>
            <person name="Mitreva M."/>
            <person name="Nelson J."/>
            <person name="Hou S."/>
            <person name="Wollam A."/>
            <person name="Pepin K.H."/>
            <person name="Johnson M."/>
            <person name="Bhonagiri V."/>
            <person name="Nash W.E."/>
            <person name="Warren W."/>
            <person name="Chinwalla A."/>
            <person name="Mardis E.R."/>
            <person name="Wilson R.K."/>
        </authorList>
    </citation>
    <scope>NUCLEOTIDE SEQUENCE [LARGE SCALE GENOMIC DNA]</scope>
    <source>
        <strain evidence="4">DSM 18205</strain>
    </source>
</reference>
<feature type="region of interest" description="Disordered" evidence="2">
    <location>
        <begin position="411"/>
        <end position="430"/>
    </location>
</feature>
<dbReference type="InterPro" id="IPR008258">
    <property type="entry name" value="Transglycosylase_SLT_dom_1"/>
</dbReference>
<name>D1P9M6_9BACT</name>
<dbReference type="AlphaFoldDB" id="D1P9M6"/>
<evidence type="ECO:0000256" key="1">
    <source>
        <dbReference type="ARBA" id="ARBA00007734"/>
    </source>
</evidence>
<dbReference type="Gene3D" id="3.40.190.10">
    <property type="entry name" value="Periplasmic binding protein-like II"/>
    <property type="match status" value="1"/>
</dbReference>
<proteinExistence type="inferred from homology"/>
<dbReference type="PANTHER" id="PTHR37423">
    <property type="entry name" value="SOLUBLE LYTIC MUREIN TRANSGLYCOSYLASE-RELATED"/>
    <property type="match status" value="1"/>
</dbReference>
<evidence type="ECO:0000313" key="4">
    <source>
        <dbReference type="EMBL" id="EFB36531.1"/>
    </source>
</evidence>
<feature type="compositionally biased region" description="Basic residues" evidence="2">
    <location>
        <begin position="419"/>
        <end position="430"/>
    </location>
</feature>
<keyword evidence="5" id="KW-1185">Reference proteome</keyword>
<comment type="similarity">
    <text evidence="1">Belongs to the transglycosylase Slt family.</text>
</comment>
<dbReference type="InterPro" id="IPR023346">
    <property type="entry name" value="Lysozyme-like_dom_sf"/>
</dbReference>
<sequence length="430" mass="48235">MCKIFRTFAAEMKNKGYLYALYALFLLAACADKKPQQELTPWGTPVGEMEYADNSDGADGDEKKPASTSKGLSLEDIQANGELIMLTVNGPTTYYDYHSHGMGLQYLLCEKFAQQIGVSLRVEECKDTAEMVRKLEKGEGDVIAVPLPRKQTRGNLLFCGVTPDSTRTQWAVLNGNKSLADTLNGWFKPKLIAQVKQEESWLLSSASVRRHVYSPFLNRSKGVISRYDHLFQRYSGTARMDWRLMAAQCYQESCFDPNAKSWAGACGLMQIMPGTASHLGLPMSMIHEPEANVAAAARYMAELQGHFSDVGDPFQRMLFALASYNGGYFHIRDAMALARKHGQNPYNWGVIRDYILRLSQPAYYTDPVVKYGYMRGTETVNYVDRIRARWGEYSGGSGFHESFRGSGMGSGSFHGAPVKSKRHYQNKYHI</sequence>
<dbReference type="Proteomes" id="UP000004477">
    <property type="component" value="Unassembled WGS sequence"/>
</dbReference>
<dbReference type="CDD" id="cd13403">
    <property type="entry name" value="MLTF-like"/>
    <property type="match status" value="1"/>
</dbReference>